<dbReference type="PANTHER" id="PTHR33048">
    <property type="entry name" value="PTH11-LIKE INTEGRAL MEMBRANE PROTEIN (AFU_ORTHOLOGUE AFUA_5G11245)"/>
    <property type="match status" value="1"/>
</dbReference>
<evidence type="ECO:0000256" key="1">
    <source>
        <dbReference type="ARBA" id="ARBA00004141"/>
    </source>
</evidence>
<dbReference type="Proteomes" id="UP001303160">
    <property type="component" value="Unassembled WGS sequence"/>
</dbReference>
<feature type="transmembrane region" description="Helical" evidence="7">
    <location>
        <begin position="87"/>
        <end position="108"/>
    </location>
</feature>
<feature type="transmembrane region" description="Helical" evidence="7">
    <location>
        <begin position="53"/>
        <end position="75"/>
    </location>
</feature>
<comment type="caution">
    <text evidence="9">The sequence shown here is derived from an EMBL/GenBank/DDBJ whole genome shotgun (WGS) entry which is preliminary data.</text>
</comment>
<keyword evidence="3 7" id="KW-1133">Transmembrane helix</keyword>
<accession>A0AAN6XQ98</accession>
<comment type="similarity">
    <text evidence="5">Belongs to the SAT4 family.</text>
</comment>
<evidence type="ECO:0000313" key="10">
    <source>
        <dbReference type="Proteomes" id="UP001303160"/>
    </source>
</evidence>
<feature type="transmembrane region" description="Helical" evidence="7">
    <location>
        <begin position="128"/>
        <end position="146"/>
    </location>
</feature>
<keyword evidence="4 7" id="KW-0472">Membrane</keyword>
<proteinExistence type="inferred from homology"/>
<feature type="transmembrane region" description="Helical" evidence="7">
    <location>
        <begin position="286"/>
        <end position="313"/>
    </location>
</feature>
<keyword evidence="10" id="KW-1185">Reference proteome</keyword>
<protein>
    <recommendedName>
        <fullName evidence="8">Rhodopsin domain-containing protein</fullName>
    </recommendedName>
</protein>
<feature type="transmembrane region" description="Helical" evidence="7">
    <location>
        <begin position="214"/>
        <end position="236"/>
    </location>
</feature>
<feature type="domain" description="Rhodopsin" evidence="8">
    <location>
        <begin position="71"/>
        <end position="314"/>
    </location>
</feature>
<dbReference type="InterPro" id="IPR049326">
    <property type="entry name" value="Rhodopsin_dom_fungi"/>
</dbReference>
<reference evidence="9" key="1">
    <citation type="journal article" date="2023" name="Mol. Phylogenet. Evol.">
        <title>Genome-scale phylogeny and comparative genomics of the fungal order Sordariales.</title>
        <authorList>
            <person name="Hensen N."/>
            <person name="Bonometti L."/>
            <person name="Westerberg I."/>
            <person name="Brannstrom I.O."/>
            <person name="Guillou S."/>
            <person name="Cros-Aarteil S."/>
            <person name="Calhoun S."/>
            <person name="Haridas S."/>
            <person name="Kuo A."/>
            <person name="Mondo S."/>
            <person name="Pangilinan J."/>
            <person name="Riley R."/>
            <person name="LaButti K."/>
            <person name="Andreopoulos B."/>
            <person name="Lipzen A."/>
            <person name="Chen C."/>
            <person name="Yan M."/>
            <person name="Daum C."/>
            <person name="Ng V."/>
            <person name="Clum A."/>
            <person name="Steindorff A."/>
            <person name="Ohm R.A."/>
            <person name="Martin F."/>
            <person name="Silar P."/>
            <person name="Natvig D.O."/>
            <person name="Lalanne C."/>
            <person name="Gautier V."/>
            <person name="Ament-Velasquez S.L."/>
            <person name="Kruys A."/>
            <person name="Hutchinson M.I."/>
            <person name="Powell A.J."/>
            <person name="Barry K."/>
            <person name="Miller A.N."/>
            <person name="Grigoriev I.V."/>
            <person name="Debuchy R."/>
            <person name="Gladieux P."/>
            <person name="Hiltunen Thoren M."/>
            <person name="Johannesson H."/>
        </authorList>
    </citation>
    <scope>NUCLEOTIDE SEQUENCE</scope>
    <source>
        <strain evidence="9">CBS 315.58</strain>
    </source>
</reference>
<feature type="transmembrane region" description="Helical" evidence="7">
    <location>
        <begin position="167"/>
        <end position="188"/>
    </location>
</feature>
<dbReference type="Pfam" id="PF20684">
    <property type="entry name" value="Fung_rhodopsin"/>
    <property type="match status" value="1"/>
</dbReference>
<dbReference type="InterPro" id="IPR052337">
    <property type="entry name" value="SAT4-like"/>
</dbReference>
<dbReference type="GO" id="GO:0016020">
    <property type="term" value="C:membrane"/>
    <property type="evidence" value="ECO:0007669"/>
    <property type="project" value="UniProtKB-SubCell"/>
</dbReference>
<evidence type="ECO:0000313" key="9">
    <source>
        <dbReference type="EMBL" id="KAK4204536.1"/>
    </source>
</evidence>
<dbReference type="PANTHER" id="PTHR33048:SF42">
    <property type="entry name" value="INTEGRAL MEMBRANE PROTEIN"/>
    <property type="match status" value="1"/>
</dbReference>
<dbReference type="EMBL" id="MU863881">
    <property type="protein sequence ID" value="KAK4204536.1"/>
    <property type="molecule type" value="Genomic_DNA"/>
</dbReference>
<reference evidence="9" key="2">
    <citation type="submission" date="2023-05" db="EMBL/GenBank/DDBJ databases">
        <authorList>
            <consortium name="Lawrence Berkeley National Laboratory"/>
            <person name="Steindorff A."/>
            <person name="Hensen N."/>
            <person name="Bonometti L."/>
            <person name="Westerberg I."/>
            <person name="Brannstrom I.O."/>
            <person name="Guillou S."/>
            <person name="Cros-Aarteil S."/>
            <person name="Calhoun S."/>
            <person name="Haridas S."/>
            <person name="Kuo A."/>
            <person name="Mondo S."/>
            <person name="Pangilinan J."/>
            <person name="Riley R."/>
            <person name="Labutti K."/>
            <person name="Andreopoulos B."/>
            <person name="Lipzen A."/>
            <person name="Chen C."/>
            <person name="Yanf M."/>
            <person name="Daum C."/>
            <person name="Ng V."/>
            <person name="Clum A."/>
            <person name="Ohm R."/>
            <person name="Martin F."/>
            <person name="Silar P."/>
            <person name="Natvig D."/>
            <person name="Lalanne C."/>
            <person name="Gautier V."/>
            <person name="Ament-Velasquez S.L."/>
            <person name="Kruys A."/>
            <person name="Hutchinson M.I."/>
            <person name="Powell A.J."/>
            <person name="Barry K."/>
            <person name="Miller A.N."/>
            <person name="Grigoriev I.V."/>
            <person name="Debuchy R."/>
            <person name="Gladieux P."/>
            <person name="Thoren M.H."/>
            <person name="Johannesson H."/>
        </authorList>
    </citation>
    <scope>NUCLEOTIDE SEQUENCE</scope>
    <source>
        <strain evidence="9">CBS 315.58</strain>
    </source>
</reference>
<evidence type="ECO:0000256" key="4">
    <source>
        <dbReference type="ARBA" id="ARBA00023136"/>
    </source>
</evidence>
<feature type="region of interest" description="Disordered" evidence="6">
    <location>
        <begin position="327"/>
        <end position="350"/>
    </location>
</feature>
<evidence type="ECO:0000256" key="2">
    <source>
        <dbReference type="ARBA" id="ARBA00022692"/>
    </source>
</evidence>
<name>A0AAN6XQ98_9PEZI</name>
<sequence length="350" mass="38935">MKNPTTLLELLLPRDVNPDPSTSPPHPSSTEYCDLKALGLLPPDYPMPDRGPIVSRTVWAFLAFSTVFIALRVYCKKWRSRGLWWDDYVLIVSWLMLIICAVLCQLAVDLGFGRYPCDIAPENHPIIALGGATLGTCISILAVAWSKTSFAITILRLSPSGSMLEKTAWFVLISMNALMTTQAVVVWVKCTPIRKNWDLATEGSCWDVNATNNYGVFCGVYSGLCDILLALLPWKLLWKLQMRKKEKLGVVVCMSMGIVAGVWAFIKSSKLLLLGSKNFTYYLDEGSLLVIWTSAETGTTIMASCIPVLRVLFKELHNTHVEKLNSKETAESMKSDQGSDWPYPHGHPTV</sequence>
<evidence type="ECO:0000256" key="5">
    <source>
        <dbReference type="ARBA" id="ARBA00038359"/>
    </source>
</evidence>
<feature type="transmembrane region" description="Helical" evidence="7">
    <location>
        <begin position="248"/>
        <end position="266"/>
    </location>
</feature>
<organism evidence="9 10">
    <name type="scientific">Triangularia verruculosa</name>
    <dbReference type="NCBI Taxonomy" id="2587418"/>
    <lineage>
        <taxon>Eukaryota</taxon>
        <taxon>Fungi</taxon>
        <taxon>Dikarya</taxon>
        <taxon>Ascomycota</taxon>
        <taxon>Pezizomycotina</taxon>
        <taxon>Sordariomycetes</taxon>
        <taxon>Sordariomycetidae</taxon>
        <taxon>Sordariales</taxon>
        <taxon>Podosporaceae</taxon>
        <taxon>Triangularia</taxon>
    </lineage>
</organism>
<evidence type="ECO:0000256" key="6">
    <source>
        <dbReference type="SAM" id="MobiDB-lite"/>
    </source>
</evidence>
<keyword evidence="2 7" id="KW-0812">Transmembrane</keyword>
<comment type="subcellular location">
    <subcellularLocation>
        <location evidence="1">Membrane</location>
        <topology evidence="1">Multi-pass membrane protein</topology>
    </subcellularLocation>
</comment>
<evidence type="ECO:0000256" key="3">
    <source>
        <dbReference type="ARBA" id="ARBA00022989"/>
    </source>
</evidence>
<evidence type="ECO:0000256" key="7">
    <source>
        <dbReference type="SAM" id="Phobius"/>
    </source>
</evidence>
<evidence type="ECO:0000259" key="8">
    <source>
        <dbReference type="Pfam" id="PF20684"/>
    </source>
</evidence>
<gene>
    <name evidence="9" type="ORF">QBC40DRAFT_303418</name>
</gene>
<dbReference type="AlphaFoldDB" id="A0AAN6XQ98"/>